<comment type="caution">
    <text evidence="1">The sequence shown here is derived from an EMBL/GenBank/DDBJ whole genome shotgun (WGS) entry which is preliminary data.</text>
</comment>
<accession>A0ABP0FL08</accession>
<name>A0ABP0FL08_CLALP</name>
<keyword evidence="2" id="KW-1185">Reference proteome</keyword>
<dbReference type="EMBL" id="CAWYQH010000057">
    <property type="protein sequence ID" value="CAK8679144.1"/>
    <property type="molecule type" value="Genomic_DNA"/>
</dbReference>
<proteinExistence type="predicted"/>
<reference evidence="1 2" key="1">
    <citation type="submission" date="2024-02" db="EMBL/GenBank/DDBJ databases">
        <authorList>
            <person name="Daric V."/>
            <person name="Darras S."/>
        </authorList>
    </citation>
    <scope>NUCLEOTIDE SEQUENCE [LARGE SCALE GENOMIC DNA]</scope>
</reference>
<evidence type="ECO:0000313" key="1">
    <source>
        <dbReference type="EMBL" id="CAK8679144.1"/>
    </source>
</evidence>
<dbReference type="Proteomes" id="UP001642483">
    <property type="component" value="Unassembled WGS sequence"/>
</dbReference>
<sequence length="148" mass="16790">MSRFTADRRYNPQEVLRILRVDEDSDEEDFDEPEPSIREIDKEFDIEQDVVQEESSSENDVPISPNRQQIVSRHGTVWAPEFPPQNGRASKRNIIKTRPALASAKAVLGLVLGAEETCFKHDFKTPGKMDGGWLGLFPPLTEIHSQSK</sequence>
<organism evidence="1 2">
    <name type="scientific">Clavelina lepadiformis</name>
    <name type="common">Light-bulb sea squirt</name>
    <name type="synonym">Ascidia lepadiformis</name>
    <dbReference type="NCBI Taxonomy" id="159417"/>
    <lineage>
        <taxon>Eukaryota</taxon>
        <taxon>Metazoa</taxon>
        <taxon>Chordata</taxon>
        <taxon>Tunicata</taxon>
        <taxon>Ascidiacea</taxon>
        <taxon>Aplousobranchia</taxon>
        <taxon>Clavelinidae</taxon>
        <taxon>Clavelina</taxon>
    </lineage>
</organism>
<gene>
    <name evidence="1" type="ORF">CVLEPA_LOCUS9405</name>
</gene>
<evidence type="ECO:0000313" key="2">
    <source>
        <dbReference type="Proteomes" id="UP001642483"/>
    </source>
</evidence>
<protein>
    <submittedName>
        <fullName evidence="1">Uncharacterized protein</fullName>
    </submittedName>
</protein>